<keyword evidence="4 10" id="KW-0436">Ligase</keyword>
<organism evidence="13 14">
    <name type="scientific">Apatococcus fuscideae</name>
    <dbReference type="NCBI Taxonomy" id="2026836"/>
    <lineage>
        <taxon>Eukaryota</taxon>
        <taxon>Viridiplantae</taxon>
        <taxon>Chlorophyta</taxon>
        <taxon>core chlorophytes</taxon>
        <taxon>Trebouxiophyceae</taxon>
        <taxon>Chlorellales</taxon>
        <taxon>Chlorellaceae</taxon>
        <taxon>Apatococcus</taxon>
    </lineage>
</organism>
<dbReference type="PROSITE" id="PS00178">
    <property type="entry name" value="AA_TRNA_LIGASE_I"/>
    <property type="match status" value="1"/>
</dbReference>
<dbReference type="InterPro" id="IPR049940">
    <property type="entry name" value="GluQ/Sye"/>
</dbReference>
<dbReference type="Proteomes" id="UP001485043">
    <property type="component" value="Unassembled WGS sequence"/>
</dbReference>
<comment type="similarity">
    <text evidence="2">Belongs to the class-I aminoacyl-tRNA synthetase family. Glutamate--tRNA ligase type 1 subfamily.</text>
</comment>
<keyword evidence="14" id="KW-1185">Reference proteome</keyword>
<dbReference type="CDD" id="cd00808">
    <property type="entry name" value="GluRS_core"/>
    <property type="match status" value="1"/>
</dbReference>
<dbReference type="HAMAP" id="MF_00022">
    <property type="entry name" value="Glu_tRNA_synth_type1"/>
    <property type="match status" value="1"/>
</dbReference>
<evidence type="ECO:0000313" key="14">
    <source>
        <dbReference type="Proteomes" id="UP001485043"/>
    </source>
</evidence>
<keyword evidence="8 10" id="KW-0030">Aminoacyl-tRNA synthetase</keyword>
<evidence type="ECO:0000256" key="8">
    <source>
        <dbReference type="ARBA" id="ARBA00023146"/>
    </source>
</evidence>
<dbReference type="PRINTS" id="PR00987">
    <property type="entry name" value="TRNASYNTHGLU"/>
</dbReference>
<evidence type="ECO:0000256" key="10">
    <source>
        <dbReference type="RuleBase" id="RU363037"/>
    </source>
</evidence>
<dbReference type="InterPro" id="IPR000924">
    <property type="entry name" value="Glu/Gln-tRNA-synth"/>
</dbReference>
<evidence type="ECO:0000256" key="3">
    <source>
        <dbReference type="ARBA" id="ARBA00012835"/>
    </source>
</evidence>
<dbReference type="GO" id="GO:0008270">
    <property type="term" value="F:zinc ion binding"/>
    <property type="evidence" value="ECO:0007669"/>
    <property type="project" value="InterPro"/>
</dbReference>
<evidence type="ECO:0000256" key="9">
    <source>
        <dbReference type="ARBA" id="ARBA00030865"/>
    </source>
</evidence>
<dbReference type="Pfam" id="PF19269">
    <property type="entry name" value="Anticodon_2"/>
    <property type="match status" value="1"/>
</dbReference>
<dbReference type="SUPFAM" id="SSF52374">
    <property type="entry name" value="Nucleotidylyl transferase"/>
    <property type="match status" value="1"/>
</dbReference>
<dbReference type="GO" id="GO:0000049">
    <property type="term" value="F:tRNA binding"/>
    <property type="evidence" value="ECO:0007669"/>
    <property type="project" value="InterPro"/>
</dbReference>
<dbReference type="GO" id="GO:0005524">
    <property type="term" value="F:ATP binding"/>
    <property type="evidence" value="ECO:0007669"/>
    <property type="project" value="UniProtKB-KW"/>
</dbReference>
<dbReference type="InterPro" id="IPR033910">
    <property type="entry name" value="GluRS_core"/>
</dbReference>
<evidence type="ECO:0000256" key="5">
    <source>
        <dbReference type="ARBA" id="ARBA00022741"/>
    </source>
</evidence>
<dbReference type="PANTHER" id="PTHR43311:SF2">
    <property type="entry name" value="GLUTAMATE--TRNA LIGASE, MITOCHONDRIAL-RELATED"/>
    <property type="match status" value="1"/>
</dbReference>
<evidence type="ECO:0000256" key="6">
    <source>
        <dbReference type="ARBA" id="ARBA00022840"/>
    </source>
</evidence>
<reference evidence="13 14" key="1">
    <citation type="journal article" date="2024" name="Nat. Commun.">
        <title>Phylogenomics reveals the evolutionary origins of lichenization in chlorophyte algae.</title>
        <authorList>
            <person name="Puginier C."/>
            <person name="Libourel C."/>
            <person name="Otte J."/>
            <person name="Skaloud P."/>
            <person name="Haon M."/>
            <person name="Grisel S."/>
            <person name="Petersen M."/>
            <person name="Berrin J.G."/>
            <person name="Delaux P.M."/>
            <person name="Dal Grande F."/>
            <person name="Keller J."/>
        </authorList>
    </citation>
    <scope>NUCLEOTIDE SEQUENCE [LARGE SCALE GENOMIC DNA]</scope>
    <source>
        <strain evidence="13 14">SAG 2523</strain>
    </source>
</reference>
<accession>A0AAW1TCU9</accession>
<comment type="subcellular location">
    <subcellularLocation>
        <location evidence="1">Mitochondrion</location>
    </subcellularLocation>
</comment>
<dbReference type="GO" id="GO:0009791">
    <property type="term" value="P:post-embryonic development"/>
    <property type="evidence" value="ECO:0007669"/>
    <property type="project" value="UniProtKB-ARBA"/>
</dbReference>
<evidence type="ECO:0000259" key="11">
    <source>
        <dbReference type="Pfam" id="PF00749"/>
    </source>
</evidence>
<evidence type="ECO:0000256" key="1">
    <source>
        <dbReference type="ARBA" id="ARBA00004173"/>
    </source>
</evidence>
<evidence type="ECO:0000259" key="12">
    <source>
        <dbReference type="Pfam" id="PF19269"/>
    </source>
</evidence>
<evidence type="ECO:0000313" key="13">
    <source>
        <dbReference type="EMBL" id="KAK9866739.1"/>
    </source>
</evidence>
<feature type="domain" description="Aminoacyl-tRNA synthetase class I anticodon-binding" evidence="12">
    <location>
        <begin position="438"/>
        <end position="559"/>
    </location>
</feature>
<dbReference type="EMBL" id="JALJOV010000137">
    <property type="protein sequence ID" value="KAK9866739.1"/>
    <property type="molecule type" value="Genomic_DNA"/>
</dbReference>
<dbReference type="InterPro" id="IPR020751">
    <property type="entry name" value="aa-tRNA-synth_I_codon-bd_sub2"/>
</dbReference>
<dbReference type="SUPFAM" id="SSF48163">
    <property type="entry name" value="An anticodon-binding domain of class I aminoacyl-tRNA synthetases"/>
    <property type="match status" value="1"/>
</dbReference>
<dbReference type="GO" id="GO:0004818">
    <property type="term" value="F:glutamate-tRNA ligase activity"/>
    <property type="evidence" value="ECO:0007669"/>
    <property type="project" value="UniProtKB-EC"/>
</dbReference>
<dbReference type="GO" id="GO:0006424">
    <property type="term" value="P:glutamyl-tRNA aminoacylation"/>
    <property type="evidence" value="ECO:0007669"/>
    <property type="project" value="InterPro"/>
</dbReference>
<keyword evidence="6 10" id="KW-0067">ATP-binding</keyword>
<dbReference type="EC" id="6.1.1.17" evidence="3"/>
<dbReference type="GO" id="GO:0005739">
    <property type="term" value="C:mitochondrion"/>
    <property type="evidence" value="ECO:0007669"/>
    <property type="project" value="UniProtKB-SubCell"/>
</dbReference>
<dbReference type="FunFam" id="3.40.50.620:FF:000045">
    <property type="entry name" value="Glutamate--tRNA ligase, mitochondrial"/>
    <property type="match status" value="1"/>
</dbReference>
<keyword evidence="7 10" id="KW-0648">Protein biosynthesis</keyword>
<dbReference type="InterPro" id="IPR001412">
    <property type="entry name" value="aa-tRNA-synth_I_CS"/>
</dbReference>
<dbReference type="InterPro" id="IPR020058">
    <property type="entry name" value="Glu/Gln-tRNA-synth_Ib_cat-dom"/>
</dbReference>
<evidence type="ECO:0000256" key="7">
    <source>
        <dbReference type="ARBA" id="ARBA00022917"/>
    </source>
</evidence>
<feature type="domain" description="Glutamyl/glutaminyl-tRNA synthetase class Ib catalytic" evidence="11">
    <location>
        <begin position="91"/>
        <end position="407"/>
    </location>
</feature>
<dbReference type="PANTHER" id="PTHR43311">
    <property type="entry name" value="GLUTAMATE--TRNA LIGASE"/>
    <property type="match status" value="1"/>
</dbReference>
<protein>
    <recommendedName>
        <fullName evidence="3">glutamate--tRNA ligase</fullName>
        <ecNumber evidence="3">6.1.1.17</ecNumber>
    </recommendedName>
    <alternativeName>
        <fullName evidence="9">Glutamyl-tRNA synthetase</fullName>
    </alternativeName>
</protein>
<dbReference type="InterPro" id="IPR014729">
    <property type="entry name" value="Rossmann-like_a/b/a_fold"/>
</dbReference>
<proteinExistence type="inferred from homology"/>
<dbReference type="InterPro" id="IPR004527">
    <property type="entry name" value="Glu-tRNA-ligase_bac/mito"/>
</dbReference>
<dbReference type="Gene3D" id="3.40.50.620">
    <property type="entry name" value="HUPs"/>
    <property type="match status" value="1"/>
</dbReference>
<sequence length="590" mass="66071">MGSHSLLCWSSSRAVSVLLPQLRPHRQRLQSCWTQSDHTSCSPRERLCAFHARQPLLQRSAHRYAAVSGKAEDAEVAEHKSSDLHKDHKDVRVRFAPSPTGTLHVGGARTALFNWLYAAKEGGKMILRVEDTDQARSTKESELEVMSDLAWLGIEWQEGPDVGGPYGPYRQSERQEIYQKYAQQLVKEGMAYPDFCTEEELSQMKRDAEANHEPPVYTGKWSKASQEEVDAMLSQGAKPAYRFRVPKDKTITVPDAIRGDVSWNTDTLGDFIILRSDGSPVYNFCVAVDDALMKISHVIRAEEHLPNTLRQILIFEALGFTPPVFGHLSLILAPDRSKMSKRHGATSVTEFRGLGYLPQAINNYLSLLGWNEGTEQEVYSLDELKEKFSLDRITKSGAIFDRTKLSWMNGQHLKLLPHAEVDNLITQHLVERNLLSKEGSPFAQTAAEMLRESVEVLPDAEPGLKHMLEYPLRQTASTEDAREVLDDNFAEVANAVLQAWESGELQAAMQEKGPAGFKSWLNKMGKGMGRKGKRCWMPARVALTGSMHGCELPQLVSLLLAEDGDIADKSLIVPLGDRMEQLKAFLAEQH</sequence>
<dbReference type="AlphaFoldDB" id="A0AAW1TCU9"/>
<dbReference type="Gene3D" id="1.10.10.350">
    <property type="match status" value="1"/>
</dbReference>
<dbReference type="NCBIfam" id="TIGR00464">
    <property type="entry name" value="gltX_bact"/>
    <property type="match status" value="1"/>
</dbReference>
<evidence type="ECO:0000256" key="2">
    <source>
        <dbReference type="ARBA" id="ARBA00007894"/>
    </source>
</evidence>
<dbReference type="InterPro" id="IPR045462">
    <property type="entry name" value="aa-tRNA-synth_I_cd-bd"/>
</dbReference>
<name>A0AAW1TCU9_9CHLO</name>
<dbReference type="InterPro" id="IPR008925">
    <property type="entry name" value="aa_tRNA-synth_I_cd-bd_sf"/>
</dbReference>
<evidence type="ECO:0000256" key="4">
    <source>
        <dbReference type="ARBA" id="ARBA00022598"/>
    </source>
</evidence>
<keyword evidence="5 10" id="KW-0547">Nucleotide-binding</keyword>
<gene>
    <name evidence="13" type="ORF">WJX84_006617</name>
</gene>
<comment type="caution">
    <text evidence="13">The sequence shown here is derived from an EMBL/GenBank/DDBJ whole genome shotgun (WGS) entry which is preliminary data.</text>
</comment>
<dbReference type="GO" id="GO:0048608">
    <property type="term" value="P:reproductive structure development"/>
    <property type="evidence" value="ECO:0007669"/>
    <property type="project" value="UniProtKB-ARBA"/>
</dbReference>
<dbReference type="Pfam" id="PF00749">
    <property type="entry name" value="tRNA-synt_1c"/>
    <property type="match status" value="1"/>
</dbReference>